<sequence>MAPSTPARSNINSRPSFQNSTPNQSKSGHAQGSNPSVNVKTPASNAANWRTRVRSTTSTSYATPAAQSRRRTVSDQQIQGTQDLSETPGLSYGDTPSTVGSSVGSSLPATPASPTYRQPRNSKNVPYVPSNLHSRHHSSPLHRSLGLPADDSFDESYEQDISFDEGVGIHSMMPQSAAARKLRLGILPEENTEPFTISASKLDQDWSAPSQTGASPLRWRQVSEASSYASQTDGEDATSVKTVTPATTPPRSKTRALSSGAVPHFLTPPPVNTRGRVIVPIAPATVAPSLRGTSRRSLSPFYENDEPLLPIDKSISKPRFAGLSPAQRGTLVSVVNRAIAIRKPQSPTPKSATPTAILGSQTIEAPSQAEPQQSSAICGCCEDEIKKDGVKIGPCACVVCKQCFTSGMNVVCDVAGGIMRCPSCTTTVNDFSTFSPPKQETSSKVQPKVQTRVLPSINDQSNMPVILRFDNASWDVTPEMIIDFLPENALADPSQNPHPIHLLINPFDGKTKDFFFVEVVSKSAAAAVIKSCQSTILGEGRRARPVTITLSNLTELRREIQPTSARALNSVLELCSTAFSTKKSYIKRKSFPFLYMMTILTRASLKGLEMDLLVVFQGAALIISNLLESGAASTSELALARALYSVLLLSPLLTPVVCGPFIGVMPGPAHPLSRPVVQPQMPQLMFNSMGIPGYNGMGMIAPANVGQSYLQQQHQHQQQMFAMNGQLRI</sequence>
<organism evidence="2">
    <name type="scientific">Phaffia rhodozyma</name>
    <name type="common">Yeast</name>
    <name type="synonym">Xanthophyllomyces dendrorhous</name>
    <dbReference type="NCBI Taxonomy" id="264483"/>
    <lineage>
        <taxon>Eukaryota</taxon>
        <taxon>Fungi</taxon>
        <taxon>Dikarya</taxon>
        <taxon>Basidiomycota</taxon>
        <taxon>Agaricomycotina</taxon>
        <taxon>Tremellomycetes</taxon>
        <taxon>Cystofilobasidiales</taxon>
        <taxon>Mrakiaceae</taxon>
        <taxon>Phaffia</taxon>
    </lineage>
</organism>
<dbReference type="AlphaFoldDB" id="A0A0F7SGV2"/>
<feature type="region of interest" description="Disordered" evidence="1">
    <location>
        <begin position="198"/>
        <end position="268"/>
    </location>
</feature>
<reference evidence="2" key="1">
    <citation type="submission" date="2014-08" db="EMBL/GenBank/DDBJ databases">
        <authorList>
            <person name="Sharma Rahul"/>
            <person name="Thines Marco"/>
        </authorList>
    </citation>
    <scope>NUCLEOTIDE SEQUENCE</scope>
</reference>
<feature type="compositionally biased region" description="Polar residues" evidence="1">
    <location>
        <begin position="112"/>
        <end position="124"/>
    </location>
</feature>
<accession>A0A0F7SGV2</accession>
<feature type="compositionally biased region" description="Polar residues" evidence="1">
    <location>
        <begin position="223"/>
        <end position="232"/>
    </location>
</feature>
<feature type="compositionally biased region" description="Polar residues" evidence="1">
    <location>
        <begin position="239"/>
        <end position="257"/>
    </location>
</feature>
<dbReference type="EMBL" id="LN483116">
    <property type="protein sequence ID" value="CDZ96207.1"/>
    <property type="molecule type" value="Genomic_DNA"/>
</dbReference>
<feature type="compositionally biased region" description="Polar residues" evidence="1">
    <location>
        <begin position="198"/>
        <end position="214"/>
    </location>
</feature>
<feature type="compositionally biased region" description="Low complexity" evidence="1">
    <location>
        <begin position="95"/>
        <end position="108"/>
    </location>
</feature>
<feature type="region of interest" description="Disordered" evidence="1">
    <location>
        <begin position="1"/>
        <end position="153"/>
    </location>
</feature>
<name>A0A0F7SGV2_PHARH</name>
<evidence type="ECO:0000256" key="1">
    <source>
        <dbReference type="SAM" id="MobiDB-lite"/>
    </source>
</evidence>
<feature type="compositionally biased region" description="Polar residues" evidence="1">
    <location>
        <begin position="1"/>
        <end position="48"/>
    </location>
</feature>
<feature type="compositionally biased region" description="Low complexity" evidence="1">
    <location>
        <begin position="54"/>
        <end position="67"/>
    </location>
</feature>
<dbReference type="InterPro" id="IPR012677">
    <property type="entry name" value="Nucleotide-bd_a/b_plait_sf"/>
</dbReference>
<proteinExistence type="predicted"/>
<feature type="compositionally biased region" description="Polar residues" evidence="1">
    <location>
        <begin position="74"/>
        <end position="85"/>
    </location>
</feature>
<dbReference type="Gene3D" id="3.30.70.330">
    <property type="match status" value="1"/>
</dbReference>
<evidence type="ECO:0000313" key="2">
    <source>
        <dbReference type="EMBL" id="CDZ96207.1"/>
    </source>
</evidence>
<protein>
    <submittedName>
        <fullName evidence="2">Nucleotide-binding, alpha-beta plait</fullName>
    </submittedName>
</protein>